<dbReference type="RefSeq" id="WP_005991365.1">
    <property type="nucleotide sequence ID" value="NZ_AECZ01000004.1"/>
</dbReference>
<keyword evidence="2" id="KW-1185">Reference proteome</keyword>
<accession>E1JT69</accession>
<dbReference type="Proteomes" id="UP000006250">
    <property type="component" value="Unassembled WGS sequence"/>
</dbReference>
<evidence type="ECO:0000313" key="1">
    <source>
        <dbReference type="EMBL" id="EFL52329.1"/>
    </source>
</evidence>
<comment type="caution">
    <text evidence="1">The sequence shown here is derived from an EMBL/GenBank/DDBJ whole genome shotgun (WGS) entry which is preliminary data.</text>
</comment>
<dbReference type="EMBL" id="AECZ01000004">
    <property type="protein sequence ID" value="EFL52329.1"/>
    <property type="molecule type" value="Genomic_DNA"/>
</dbReference>
<protein>
    <submittedName>
        <fullName evidence="1">Uncharacterized protein</fullName>
    </submittedName>
</protein>
<proteinExistence type="predicted"/>
<dbReference type="AlphaFoldDB" id="E1JT69"/>
<name>E1JT69_SOLFR</name>
<dbReference type="OrthoDB" id="5444525at2"/>
<organism evidence="1 2">
    <name type="scientific">Solidesulfovibrio fructosivorans JJ]</name>
    <dbReference type="NCBI Taxonomy" id="596151"/>
    <lineage>
        <taxon>Bacteria</taxon>
        <taxon>Pseudomonadati</taxon>
        <taxon>Thermodesulfobacteriota</taxon>
        <taxon>Desulfovibrionia</taxon>
        <taxon>Desulfovibrionales</taxon>
        <taxon>Desulfovibrionaceae</taxon>
        <taxon>Solidesulfovibrio</taxon>
    </lineage>
</organism>
<reference evidence="1 2" key="1">
    <citation type="submission" date="2010-08" db="EMBL/GenBank/DDBJ databases">
        <title>The draft genome of Desulfovibrio fructosovorans JJ.</title>
        <authorList>
            <consortium name="US DOE Joint Genome Institute (JGI-PGF)"/>
            <person name="Lucas S."/>
            <person name="Copeland A."/>
            <person name="Lapidus A."/>
            <person name="Cheng J.-F."/>
            <person name="Bruce D."/>
            <person name="Goodwin L."/>
            <person name="Pitluck S."/>
            <person name="Land M.L."/>
            <person name="Hauser L."/>
            <person name="Chang Y.-J."/>
            <person name="Jeffries C."/>
            <person name="Wall J.D."/>
            <person name="Stahl D.A."/>
            <person name="Arkin A.P."/>
            <person name="Dehal P."/>
            <person name="Stolyar S.M."/>
            <person name="Hazen T.C."/>
            <person name="Woyke T.J."/>
        </authorList>
    </citation>
    <scope>NUCLEOTIDE SEQUENCE [LARGE SCALE GENOMIC DNA]</scope>
    <source>
        <strain evidence="1 2">JJ</strain>
    </source>
</reference>
<evidence type="ECO:0000313" key="2">
    <source>
        <dbReference type="Proteomes" id="UP000006250"/>
    </source>
</evidence>
<dbReference type="eggNOG" id="ENOG5031F42">
    <property type="taxonomic scope" value="Bacteria"/>
</dbReference>
<sequence>MATKNPKIPLDDTDRLKKAAFWYWEYMRRNELYRRYCNVLEKYHDYFRAIGVFEFMQSKEYLDEMMEYLSTHEDSLDLKYTPFRRRLDYEHGDEAGHRYFKYGFLSCGFEMKFGRIYKHYSDGLNTSNALHQQLSGENISFETSDTADISALTKLNGSWLVFVDDDMPNNFLYDLERSKSITLDPKGVLNEPTKVGLDVHALNLINKAVESVFEKQKVDIETLQSVYKRNLSGKYIFSSDIMRLSMLWVWDKAHEDDRSAPLPFDEVYPLLKSEIERAGIPEGGWDQILTRKKRMAEYYDATIFCVKNCTITSLNK</sequence>
<gene>
    <name evidence="1" type="ORF">DesfrDRAFT_0818</name>
</gene>